<keyword evidence="3" id="KW-0862">Zinc</keyword>
<protein>
    <recommendedName>
        <fullName evidence="6">THAP-type domain-containing protein</fullName>
    </recommendedName>
</protein>
<reference evidence="7" key="1">
    <citation type="submission" date="2022-01" db="EMBL/GenBank/DDBJ databases">
        <authorList>
            <person name="King R."/>
        </authorList>
    </citation>
    <scope>NUCLEOTIDE SEQUENCE</scope>
</reference>
<feature type="domain" description="THAP-type" evidence="6">
    <location>
        <begin position="1"/>
        <end position="83"/>
    </location>
</feature>
<evidence type="ECO:0000256" key="1">
    <source>
        <dbReference type="ARBA" id="ARBA00022723"/>
    </source>
</evidence>
<dbReference type="GO" id="GO:0008270">
    <property type="term" value="F:zinc ion binding"/>
    <property type="evidence" value="ECO:0007669"/>
    <property type="project" value="UniProtKB-KW"/>
</dbReference>
<dbReference type="EMBL" id="OU900094">
    <property type="protein sequence ID" value="CAG9854094.1"/>
    <property type="molecule type" value="Genomic_DNA"/>
</dbReference>
<organism evidence="7 8">
    <name type="scientific">Phyllotreta striolata</name>
    <name type="common">Striped flea beetle</name>
    <name type="synonym">Crioceris striolata</name>
    <dbReference type="NCBI Taxonomy" id="444603"/>
    <lineage>
        <taxon>Eukaryota</taxon>
        <taxon>Metazoa</taxon>
        <taxon>Ecdysozoa</taxon>
        <taxon>Arthropoda</taxon>
        <taxon>Hexapoda</taxon>
        <taxon>Insecta</taxon>
        <taxon>Pterygota</taxon>
        <taxon>Neoptera</taxon>
        <taxon>Endopterygota</taxon>
        <taxon>Coleoptera</taxon>
        <taxon>Polyphaga</taxon>
        <taxon>Cucujiformia</taxon>
        <taxon>Chrysomeloidea</taxon>
        <taxon>Chrysomelidae</taxon>
        <taxon>Galerucinae</taxon>
        <taxon>Alticini</taxon>
        <taxon>Phyllotreta</taxon>
    </lineage>
</organism>
<keyword evidence="8" id="KW-1185">Reference proteome</keyword>
<keyword evidence="4 5" id="KW-0238">DNA-binding</keyword>
<dbReference type="OrthoDB" id="6784213at2759"/>
<dbReference type="Pfam" id="PF05485">
    <property type="entry name" value="THAP"/>
    <property type="match status" value="1"/>
</dbReference>
<accession>A0A9N9TFF5</accession>
<evidence type="ECO:0000256" key="2">
    <source>
        <dbReference type="ARBA" id="ARBA00022771"/>
    </source>
</evidence>
<evidence type="ECO:0000259" key="6">
    <source>
        <dbReference type="PROSITE" id="PS50950"/>
    </source>
</evidence>
<dbReference type="GO" id="GO:0003677">
    <property type="term" value="F:DNA binding"/>
    <property type="evidence" value="ECO:0007669"/>
    <property type="project" value="UniProtKB-UniRule"/>
</dbReference>
<evidence type="ECO:0000256" key="3">
    <source>
        <dbReference type="ARBA" id="ARBA00022833"/>
    </source>
</evidence>
<dbReference type="SMART" id="SM00980">
    <property type="entry name" value="THAP"/>
    <property type="match status" value="1"/>
</dbReference>
<dbReference type="Gene3D" id="6.20.210.20">
    <property type="entry name" value="THAP domain"/>
    <property type="match status" value="1"/>
</dbReference>
<name>A0A9N9TFF5_PHYSR</name>
<dbReference type="InterPro" id="IPR006612">
    <property type="entry name" value="THAP_Znf"/>
</dbReference>
<dbReference type="Proteomes" id="UP001153712">
    <property type="component" value="Chromosome 1"/>
</dbReference>
<keyword evidence="2 5" id="KW-0863">Zinc-finger</keyword>
<evidence type="ECO:0000256" key="5">
    <source>
        <dbReference type="PROSITE-ProRule" id="PRU00309"/>
    </source>
</evidence>
<keyword evidence="1" id="KW-0479">Metal-binding</keyword>
<proteinExistence type="predicted"/>
<gene>
    <name evidence="7" type="ORF">PHYEVI_LOCUS559</name>
</gene>
<evidence type="ECO:0000313" key="7">
    <source>
        <dbReference type="EMBL" id="CAG9854094.1"/>
    </source>
</evidence>
<sequence length="277" mass="32455">MPKRCYVCDKKNPEVCLHSFPKNEKLCLIWKETCGLRIDDNIANLSVCSNHFISDDYFEPCAKQITGRRGRLILKPDRYPTVKCPKKIVEKPLEVPAQELIEEPVEEPVQEFFKEPVEEPVQEFIEEPVEEPVQEFIEEPVEEIVLEFIEEPIDRVQNPLNVEPCTSISVDEPCTSLQKRKYLEPRYFGEVTSPDLATPKRAKRVMLLAKTQINILRKREAILKSRNRRLCKKVTSLKSLIKHLRQENVLSEIRQRCNHANFTRINKGYDRKKIKDK</sequence>
<dbReference type="AlphaFoldDB" id="A0A9N9TFF5"/>
<evidence type="ECO:0000256" key="4">
    <source>
        <dbReference type="ARBA" id="ARBA00023125"/>
    </source>
</evidence>
<evidence type="ECO:0000313" key="8">
    <source>
        <dbReference type="Proteomes" id="UP001153712"/>
    </source>
</evidence>
<dbReference type="SMART" id="SM00692">
    <property type="entry name" value="DM3"/>
    <property type="match status" value="1"/>
</dbReference>
<dbReference type="PROSITE" id="PS50950">
    <property type="entry name" value="ZF_THAP"/>
    <property type="match status" value="1"/>
</dbReference>
<dbReference type="SUPFAM" id="SSF57716">
    <property type="entry name" value="Glucocorticoid receptor-like (DNA-binding domain)"/>
    <property type="match status" value="1"/>
</dbReference>
<dbReference type="InterPro" id="IPR038441">
    <property type="entry name" value="THAP_Znf_sf"/>
</dbReference>